<feature type="domain" description="Recombinase" evidence="1">
    <location>
        <begin position="1"/>
        <end position="44"/>
    </location>
</feature>
<dbReference type="STRING" id="1528.SAMN04488579_102172"/>
<keyword evidence="3" id="KW-1185">Reference proteome</keyword>
<protein>
    <submittedName>
        <fullName evidence="2">Recombinase</fullName>
    </submittedName>
</protein>
<dbReference type="AlphaFoldDB" id="A0A1H3BR76"/>
<dbReference type="GO" id="GO:0003677">
    <property type="term" value="F:DNA binding"/>
    <property type="evidence" value="ECO:0007669"/>
    <property type="project" value="InterPro"/>
</dbReference>
<dbReference type="Gene3D" id="3.90.1750.20">
    <property type="entry name" value="Putative Large Serine Recombinase, Chain B, Domain 2"/>
    <property type="match status" value="1"/>
</dbReference>
<dbReference type="GO" id="GO:0000150">
    <property type="term" value="F:DNA strand exchange activity"/>
    <property type="evidence" value="ECO:0007669"/>
    <property type="project" value="InterPro"/>
</dbReference>
<sequence>MLSNEKYTGNVILLKKTLNSERFLSKKNHPAIISEETFKAVQLEKGRRSNIVVSEDGIKSY</sequence>
<dbReference type="EMBL" id="FNOU01000002">
    <property type="protein sequence ID" value="SDX44208.1"/>
    <property type="molecule type" value="Genomic_DNA"/>
</dbReference>
<dbReference type="Pfam" id="PF07508">
    <property type="entry name" value="Recombinase"/>
    <property type="match status" value="1"/>
</dbReference>
<dbReference type="Proteomes" id="UP000199652">
    <property type="component" value="Unassembled WGS sequence"/>
</dbReference>
<name>A0A1H3BR76_EUBBA</name>
<organism evidence="2 3">
    <name type="scientific">Eubacterium barkeri</name>
    <name type="common">Clostridium barkeri</name>
    <dbReference type="NCBI Taxonomy" id="1528"/>
    <lineage>
        <taxon>Bacteria</taxon>
        <taxon>Bacillati</taxon>
        <taxon>Bacillota</taxon>
        <taxon>Clostridia</taxon>
        <taxon>Eubacteriales</taxon>
        <taxon>Eubacteriaceae</taxon>
        <taxon>Eubacterium</taxon>
    </lineage>
</organism>
<evidence type="ECO:0000259" key="1">
    <source>
        <dbReference type="Pfam" id="PF07508"/>
    </source>
</evidence>
<gene>
    <name evidence="2" type="ORF">SAMN04488579_102172</name>
</gene>
<dbReference type="InterPro" id="IPR038109">
    <property type="entry name" value="DNA_bind_recomb_sf"/>
</dbReference>
<reference evidence="3" key="1">
    <citation type="submission" date="2016-10" db="EMBL/GenBank/DDBJ databases">
        <authorList>
            <person name="Varghese N."/>
            <person name="Submissions S."/>
        </authorList>
    </citation>
    <scope>NUCLEOTIDE SEQUENCE [LARGE SCALE GENOMIC DNA]</scope>
    <source>
        <strain evidence="3">VPI 5359</strain>
    </source>
</reference>
<proteinExistence type="predicted"/>
<accession>A0A1H3BR76</accession>
<evidence type="ECO:0000313" key="3">
    <source>
        <dbReference type="Proteomes" id="UP000199652"/>
    </source>
</evidence>
<evidence type="ECO:0000313" key="2">
    <source>
        <dbReference type="EMBL" id="SDX44208.1"/>
    </source>
</evidence>
<dbReference type="InterPro" id="IPR011109">
    <property type="entry name" value="DNA_bind_recombinase_dom"/>
</dbReference>